<organism evidence="2 3">
    <name type="scientific">Cladobotryum mycophilum</name>
    <dbReference type="NCBI Taxonomy" id="491253"/>
    <lineage>
        <taxon>Eukaryota</taxon>
        <taxon>Fungi</taxon>
        <taxon>Dikarya</taxon>
        <taxon>Ascomycota</taxon>
        <taxon>Pezizomycotina</taxon>
        <taxon>Sordariomycetes</taxon>
        <taxon>Hypocreomycetidae</taxon>
        <taxon>Hypocreales</taxon>
        <taxon>Hypocreaceae</taxon>
        <taxon>Cladobotryum</taxon>
    </lineage>
</organism>
<sequence>MQSVLRGLHDCMSCLRPPPSAPQSICLAQYPGPTSSIRSSSNQSNQLASTLAEEHILCSQCSRSARTSRLLPTLAKGTEAFRFYSDLNELQESSSKGCHLCSLFLGAFGYEITQQQRENRVEVSLYVSRSGGAWLKVFSVPSTSSPDLASSPRKDGEKQQIMGELSVFRSLEGYVEEPKPNSPFIFSTSSIYENAQLSKSLSFEASAVLAREWLRQCLQRHTKCTLASQIFPSNHGYPTRLLDVGGRGETDLVRLVITAELDKDKPEYLTLSHCWGGANILKLLTKNLNNLKRAIPFSFLPKTFQDAIIITRQLGFQYLWIDSLCIMQDSPSDWRSESEIMGEIYAHSTCTVAALTARSSSEGCFSGRRATQEKQERSVARNPLAFRLCNLPHGLHAECSQRLQPALQIDRKSLPLQTRAWVVQERLLAPRTLYYGAWGLAWECVECSATEGKPFGEVSQFSPKASFLEACVKASQADTPSEDKVASMYKMWLDVQASYTQCQLTFFDDRIIAVSSIIKKVESLISWTNVWGLWKERLLQELLWFVDTPSERPPTKEYLCPSWSWASIRGRVFIDRETFAEDMAPSWAAEVIETGTDSRGRGFLRLRAATKEVVASSSPGTELVLEDKDKSGYRTFSWTADTASPILGEKIFCLLLMRIPDYMDDRSFDVGLVVSRIGEETVRLGRFWQDQRDSIALFPNRVEDMNIEEVVIA</sequence>
<dbReference type="PANTHER" id="PTHR33112">
    <property type="entry name" value="DOMAIN PROTEIN, PUTATIVE-RELATED"/>
    <property type="match status" value="1"/>
</dbReference>
<dbReference type="InterPro" id="IPR010730">
    <property type="entry name" value="HET"/>
</dbReference>
<accession>A0ABR0S7W4</accession>
<keyword evidence="3" id="KW-1185">Reference proteome</keyword>
<evidence type="ECO:0000313" key="3">
    <source>
        <dbReference type="Proteomes" id="UP001338125"/>
    </source>
</evidence>
<comment type="caution">
    <text evidence="2">The sequence shown here is derived from an EMBL/GenBank/DDBJ whole genome shotgun (WGS) entry which is preliminary data.</text>
</comment>
<reference evidence="2 3" key="1">
    <citation type="submission" date="2024-01" db="EMBL/GenBank/DDBJ databases">
        <title>Complete genome of Cladobotryum mycophilum ATHUM6906.</title>
        <authorList>
            <person name="Christinaki A.C."/>
            <person name="Myridakis A.I."/>
            <person name="Kouvelis V.N."/>
        </authorList>
    </citation>
    <scope>NUCLEOTIDE SEQUENCE [LARGE SCALE GENOMIC DNA]</scope>
    <source>
        <strain evidence="2 3">ATHUM6906</strain>
    </source>
</reference>
<dbReference type="PANTHER" id="PTHR33112:SF8">
    <property type="entry name" value="HETEROKARYON INCOMPATIBILITY DOMAIN-CONTAINING PROTEIN"/>
    <property type="match status" value="1"/>
</dbReference>
<dbReference type="Pfam" id="PF06985">
    <property type="entry name" value="HET"/>
    <property type="match status" value="1"/>
</dbReference>
<dbReference type="Proteomes" id="UP001338125">
    <property type="component" value="Unassembled WGS sequence"/>
</dbReference>
<gene>
    <name evidence="2" type="ORF">PT974_12397</name>
</gene>
<name>A0ABR0S7W4_9HYPO</name>
<feature type="domain" description="Heterokaryon incompatibility" evidence="1">
    <location>
        <begin position="268"/>
        <end position="425"/>
    </location>
</feature>
<protein>
    <recommendedName>
        <fullName evidence="1">Heterokaryon incompatibility domain-containing protein</fullName>
    </recommendedName>
</protein>
<evidence type="ECO:0000313" key="2">
    <source>
        <dbReference type="EMBL" id="KAK5988256.1"/>
    </source>
</evidence>
<proteinExistence type="predicted"/>
<dbReference type="EMBL" id="JAVFKD010000016">
    <property type="protein sequence ID" value="KAK5988256.1"/>
    <property type="molecule type" value="Genomic_DNA"/>
</dbReference>
<evidence type="ECO:0000259" key="1">
    <source>
        <dbReference type="Pfam" id="PF06985"/>
    </source>
</evidence>